<dbReference type="CDD" id="cd02809">
    <property type="entry name" value="alpha_hydroxyacid_oxid_FMN"/>
    <property type="match status" value="1"/>
</dbReference>
<dbReference type="Proteomes" id="UP000050580">
    <property type="component" value="Unassembled WGS sequence"/>
</dbReference>
<feature type="binding site" evidence="7">
    <location>
        <position position="152"/>
    </location>
    <ligand>
        <name>glyoxylate</name>
        <dbReference type="ChEBI" id="CHEBI:36655"/>
    </ligand>
</feature>
<feature type="binding site" evidence="7">
    <location>
        <begin position="301"/>
        <end position="305"/>
    </location>
    <ligand>
        <name>FMN</name>
        <dbReference type="ChEBI" id="CHEBI:58210"/>
    </ligand>
</feature>
<feature type="binding site" evidence="7">
    <location>
        <begin position="90"/>
        <end position="92"/>
    </location>
    <ligand>
        <name>FMN</name>
        <dbReference type="ChEBI" id="CHEBI:58210"/>
    </ligand>
</feature>
<dbReference type="SUPFAM" id="SSF51395">
    <property type="entry name" value="FMN-linked oxidoreductases"/>
    <property type="match status" value="1"/>
</dbReference>
<evidence type="ECO:0000256" key="5">
    <source>
        <dbReference type="ARBA" id="ARBA00024042"/>
    </source>
</evidence>
<name>A0A0U1Q3G7_9BURK</name>
<reference evidence="9 10" key="1">
    <citation type="submission" date="2015-05" db="EMBL/GenBank/DDBJ databases">
        <title>Draft genome sequence of Lampropedia sp. CT6, isolated from the microbial mat of a hot water spring, located at Manikaran, India.</title>
        <authorList>
            <person name="Tripathi C."/>
            <person name="Rani P."/>
            <person name="Mahato N.K."/>
            <person name="Lal R."/>
        </authorList>
    </citation>
    <scope>NUCLEOTIDE SEQUENCE [LARGE SCALE GENOMIC DNA]</scope>
    <source>
        <strain evidence="9 10">CT6</strain>
    </source>
</reference>
<comment type="caution">
    <text evidence="9">The sequence shown here is derived from an EMBL/GenBank/DDBJ whole genome shotgun (WGS) entry which is preliminary data.</text>
</comment>
<accession>A0A0U1Q3G7</accession>
<dbReference type="PROSITE" id="PS51349">
    <property type="entry name" value="FMN_HYDROXY_ACID_DH_2"/>
    <property type="match status" value="1"/>
</dbReference>
<feature type="binding site" evidence="7">
    <location>
        <position position="178"/>
    </location>
    <ligand>
        <name>FMN</name>
        <dbReference type="ChEBI" id="CHEBI:58210"/>
    </ligand>
</feature>
<dbReference type="PIRSF" id="PIRSF000138">
    <property type="entry name" value="Al-hdrx_acd_dh"/>
    <property type="match status" value="1"/>
</dbReference>
<dbReference type="AlphaFoldDB" id="A0A0U1Q3G7"/>
<feature type="binding site" evidence="7">
    <location>
        <begin position="324"/>
        <end position="325"/>
    </location>
    <ligand>
        <name>FMN</name>
        <dbReference type="ChEBI" id="CHEBI:58210"/>
    </ligand>
</feature>
<sequence length="374" mass="39909">MPHTAEPPLTTIPADLTSLADYERRAVAHMPEATWRHIASGAGQECTLRQNRLAFERLLLEPRALACLQGATTHTTLLGQRHAAPVLLAPVAYHRLVHPGGECETARAAAAMQTGMVVSTLASQTLEDIARSARAAAAELRHDQAPLWFQLYLQPKRSHSLELVRRAEAAGYQALVVTIDATVKRARFALPPGVEAVNIQSFPSLAQRPQGLAGPILFGTPLVESAPTWEDIAWLRQQCTLPLIVKGVVSPRDAMRAVELGADALIVSNHGGRVLDGLPAAIDILPRVAETVAGRVPLLLDGGIRSGTDIVKALALGASAVLVGRPQLHALAVAGLLGVAHMLHLLRAELELAMAQLGCTRIAVIDRSVLWPPE</sequence>
<proteinExistence type="inferred from homology"/>
<evidence type="ECO:0000256" key="2">
    <source>
        <dbReference type="ARBA" id="ARBA00022630"/>
    </source>
</evidence>
<dbReference type="Pfam" id="PF01070">
    <property type="entry name" value="FMN_dh"/>
    <property type="match status" value="1"/>
</dbReference>
<feature type="domain" description="FMN hydroxy acid dehydrogenase" evidence="8">
    <location>
        <begin position="11"/>
        <end position="374"/>
    </location>
</feature>
<dbReference type="STRING" id="1610491.AAV94_00525"/>
<evidence type="ECO:0000313" key="9">
    <source>
        <dbReference type="EMBL" id="KKW69299.1"/>
    </source>
</evidence>
<dbReference type="GO" id="GO:0016614">
    <property type="term" value="F:oxidoreductase activity, acting on CH-OH group of donors"/>
    <property type="evidence" value="ECO:0007669"/>
    <property type="project" value="UniProtKB-ARBA"/>
</dbReference>
<dbReference type="OrthoDB" id="9770452at2"/>
<comment type="cofactor">
    <cofactor evidence="1">
        <name>FMN</name>
        <dbReference type="ChEBI" id="CHEBI:58210"/>
    </cofactor>
</comment>
<dbReference type="InterPro" id="IPR012133">
    <property type="entry name" value="Alpha-hydoxy_acid_DH_FMN"/>
</dbReference>
<keyword evidence="4" id="KW-0560">Oxidoreductase</keyword>
<evidence type="ECO:0000256" key="6">
    <source>
        <dbReference type="PIRSR" id="PIRSR000138-1"/>
    </source>
</evidence>
<dbReference type="PATRIC" id="fig|1610491.3.peg.110"/>
<feature type="binding site" evidence="7">
    <location>
        <position position="246"/>
    </location>
    <ligand>
        <name>FMN</name>
        <dbReference type="ChEBI" id="CHEBI:58210"/>
    </ligand>
</feature>
<dbReference type="RefSeq" id="WP_046740420.1">
    <property type="nucleotide sequence ID" value="NZ_LBNQ01000008.1"/>
</dbReference>
<dbReference type="EMBL" id="LBNQ01000008">
    <property type="protein sequence ID" value="KKW69299.1"/>
    <property type="molecule type" value="Genomic_DNA"/>
</dbReference>
<organism evidence="9 10">
    <name type="scientific">Lampropedia cohaerens</name>
    <dbReference type="NCBI Taxonomy" id="1610491"/>
    <lineage>
        <taxon>Bacteria</taxon>
        <taxon>Pseudomonadati</taxon>
        <taxon>Pseudomonadota</taxon>
        <taxon>Betaproteobacteria</taxon>
        <taxon>Burkholderiales</taxon>
        <taxon>Comamonadaceae</taxon>
        <taxon>Lampropedia</taxon>
    </lineage>
</organism>
<dbReference type="InterPro" id="IPR013785">
    <property type="entry name" value="Aldolase_TIM"/>
</dbReference>
<feature type="binding site" evidence="7">
    <location>
        <position position="270"/>
    </location>
    <ligand>
        <name>glyoxylate</name>
        <dbReference type="ChEBI" id="CHEBI:36655"/>
    </ligand>
</feature>
<evidence type="ECO:0000313" key="10">
    <source>
        <dbReference type="Proteomes" id="UP000050580"/>
    </source>
</evidence>
<feature type="binding site" evidence="7">
    <location>
        <position position="119"/>
    </location>
    <ligand>
        <name>FMN</name>
        <dbReference type="ChEBI" id="CHEBI:58210"/>
    </ligand>
</feature>
<feature type="binding site" evidence="7">
    <location>
        <position position="273"/>
    </location>
    <ligand>
        <name>glyoxylate</name>
        <dbReference type="ChEBI" id="CHEBI:36655"/>
    </ligand>
</feature>
<dbReference type="GO" id="GO:0010181">
    <property type="term" value="F:FMN binding"/>
    <property type="evidence" value="ECO:0007669"/>
    <property type="project" value="InterPro"/>
</dbReference>
<feature type="binding site" evidence="7">
    <location>
        <position position="150"/>
    </location>
    <ligand>
        <name>FMN</name>
        <dbReference type="ChEBI" id="CHEBI:58210"/>
    </ligand>
</feature>
<evidence type="ECO:0000259" key="8">
    <source>
        <dbReference type="PROSITE" id="PS51349"/>
    </source>
</evidence>
<comment type="similarity">
    <text evidence="5">Belongs to the FMN-dependent alpha-hydroxy acid dehydrogenase family.</text>
</comment>
<keyword evidence="2 7" id="KW-0285">Flavoprotein</keyword>
<keyword evidence="3 7" id="KW-0288">FMN</keyword>
<dbReference type="PANTHER" id="PTHR10578">
    <property type="entry name" value="S -2-HYDROXY-ACID OXIDASE-RELATED"/>
    <property type="match status" value="1"/>
</dbReference>
<evidence type="ECO:0000256" key="3">
    <source>
        <dbReference type="ARBA" id="ARBA00022643"/>
    </source>
</evidence>
<keyword evidence="10" id="KW-1185">Reference proteome</keyword>
<evidence type="ECO:0000256" key="7">
    <source>
        <dbReference type="PIRSR" id="PIRSR000138-2"/>
    </source>
</evidence>
<dbReference type="PANTHER" id="PTHR10578:SF107">
    <property type="entry name" value="2-HYDROXYACID OXIDASE 1"/>
    <property type="match status" value="1"/>
</dbReference>
<gene>
    <name evidence="9" type="ORF">AAV94_00525</name>
</gene>
<feature type="binding site" evidence="7">
    <location>
        <position position="268"/>
    </location>
    <ligand>
        <name>FMN</name>
        <dbReference type="ChEBI" id="CHEBI:58210"/>
    </ligand>
</feature>
<evidence type="ECO:0000256" key="1">
    <source>
        <dbReference type="ARBA" id="ARBA00001917"/>
    </source>
</evidence>
<dbReference type="InterPro" id="IPR000262">
    <property type="entry name" value="FMN-dep_DH"/>
</dbReference>
<dbReference type="InterPro" id="IPR037396">
    <property type="entry name" value="FMN_HAD"/>
</dbReference>
<protein>
    <recommendedName>
        <fullName evidence="8">FMN hydroxy acid dehydrogenase domain-containing protein</fullName>
    </recommendedName>
</protein>
<dbReference type="FunFam" id="3.20.20.70:FF:000029">
    <property type="entry name" value="L-lactate dehydrogenase"/>
    <property type="match status" value="1"/>
</dbReference>
<evidence type="ECO:0000256" key="4">
    <source>
        <dbReference type="ARBA" id="ARBA00023002"/>
    </source>
</evidence>
<dbReference type="Gene3D" id="3.20.20.70">
    <property type="entry name" value="Aldolase class I"/>
    <property type="match status" value="1"/>
</dbReference>
<feature type="active site" description="Proton acceptor" evidence="6">
    <location>
        <position position="270"/>
    </location>
</feature>